<keyword evidence="3" id="KW-1185">Reference proteome</keyword>
<dbReference type="InterPro" id="IPR009045">
    <property type="entry name" value="Zn_M74/Hedgehog-like"/>
</dbReference>
<accession>A0A1I4E0M2</accession>
<evidence type="ECO:0000313" key="2">
    <source>
        <dbReference type="EMBL" id="SFK98087.1"/>
    </source>
</evidence>
<dbReference type="RefSeq" id="WP_093522592.1">
    <property type="nucleotide sequence ID" value="NZ_FOSK01000013.1"/>
</dbReference>
<proteinExistence type="predicted"/>
<dbReference type="Gene3D" id="3.30.1380.10">
    <property type="match status" value="1"/>
</dbReference>
<organism evidence="2 3">
    <name type="scientific">Pseudovibrio ascidiaceicola</name>
    <dbReference type="NCBI Taxonomy" id="285279"/>
    <lineage>
        <taxon>Bacteria</taxon>
        <taxon>Pseudomonadati</taxon>
        <taxon>Pseudomonadota</taxon>
        <taxon>Alphaproteobacteria</taxon>
        <taxon>Hyphomicrobiales</taxon>
        <taxon>Stappiaceae</taxon>
        <taxon>Pseudovibrio</taxon>
    </lineage>
</organism>
<gene>
    <name evidence="2" type="ORF">SAMN04488518_11339</name>
</gene>
<protein>
    <submittedName>
        <fullName evidence="2">Peptidase M15</fullName>
    </submittedName>
</protein>
<dbReference type="SUPFAM" id="SSF55166">
    <property type="entry name" value="Hedgehog/DD-peptidase"/>
    <property type="match status" value="1"/>
</dbReference>
<evidence type="ECO:0000259" key="1">
    <source>
        <dbReference type="Pfam" id="PF08291"/>
    </source>
</evidence>
<dbReference type="InterPro" id="IPR013230">
    <property type="entry name" value="Peptidase_M15A_C"/>
</dbReference>
<dbReference type="Proteomes" id="UP000199598">
    <property type="component" value="Unassembled WGS sequence"/>
</dbReference>
<sequence>MIITELKSVEGFAAFCEGLNLRHFSPHELLSKGQAHETPGHRGYGLNTDPPAELWPNVVPAITMADRIREHFGRPVVILSAYRNTAYNTAIGGASRSQHLKFTALDLSCPGITPQACFDWLCIQREYGAFRGGLGLYRSFIHVDGRGTNATWNNT</sequence>
<feature type="domain" description="Peptidase M15A C-terminal" evidence="1">
    <location>
        <begin position="58"/>
        <end position="144"/>
    </location>
</feature>
<dbReference type="Pfam" id="PF08291">
    <property type="entry name" value="Peptidase_M15_3"/>
    <property type="match status" value="1"/>
</dbReference>
<name>A0A1I4E0M2_9HYPH</name>
<reference evidence="2 3" key="1">
    <citation type="submission" date="2016-10" db="EMBL/GenBank/DDBJ databases">
        <authorList>
            <person name="Varghese N."/>
            <person name="Submissions S."/>
        </authorList>
    </citation>
    <scope>NUCLEOTIDE SEQUENCE [LARGE SCALE GENOMIC DNA]</scope>
    <source>
        <strain evidence="2 3">DSM 16392</strain>
    </source>
</reference>
<evidence type="ECO:0000313" key="3">
    <source>
        <dbReference type="Proteomes" id="UP000199598"/>
    </source>
</evidence>
<comment type="caution">
    <text evidence="2">The sequence shown here is derived from an EMBL/GenBank/DDBJ whole genome shotgun (WGS) entry which is preliminary data.</text>
</comment>
<dbReference type="EMBL" id="FOSK01000013">
    <property type="protein sequence ID" value="SFK98087.1"/>
    <property type="molecule type" value="Genomic_DNA"/>
</dbReference>